<name>A0ABT2Y4I5_9MOLU</name>
<keyword evidence="3 5" id="KW-1133">Transmembrane helix</keyword>
<keyword evidence="4 5" id="KW-0472">Membrane</keyword>
<feature type="transmembrane region" description="Helical" evidence="5">
    <location>
        <begin position="68"/>
        <end position="87"/>
    </location>
</feature>
<keyword evidence="2 5" id="KW-0812">Transmembrane</keyword>
<keyword evidence="7" id="KW-1185">Reference proteome</keyword>
<gene>
    <name evidence="6" type="ORF">N7548_02270</name>
</gene>
<accession>A0ABT2Y4I5</accession>
<feature type="transmembrane region" description="Helical" evidence="5">
    <location>
        <begin position="25"/>
        <end position="56"/>
    </location>
</feature>
<proteinExistence type="predicted"/>
<evidence type="ECO:0000256" key="1">
    <source>
        <dbReference type="ARBA" id="ARBA00004141"/>
    </source>
</evidence>
<comment type="caution">
    <text evidence="6">The sequence shown here is derived from an EMBL/GenBank/DDBJ whole genome shotgun (WGS) entry which is preliminary data.</text>
</comment>
<comment type="subcellular location">
    <subcellularLocation>
        <location evidence="1">Membrane</location>
        <topology evidence="1">Multi-pass membrane protein</topology>
    </subcellularLocation>
</comment>
<evidence type="ECO:0000256" key="5">
    <source>
        <dbReference type="SAM" id="Phobius"/>
    </source>
</evidence>
<dbReference type="PANTHER" id="PTHR33514">
    <property type="entry name" value="PROTEIN ABCI12, CHLOROPLASTIC"/>
    <property type="match status" value="1"/>
</dbReference>
<evidence type="ECO:0000313" key="6">
    <source>
        <dbReference type="EMBL" id="MCV2231642.1"/>
    </source>
</evidence>
<dbReference type="CDD" id="cd16914">
    <property type="entry name" value="EcfT"/>
    <property type="match status" value="1"/>
</dbReference>
<evidence type="ECO:0000256" key="4">
    <source>
        <dbReference type="ARBA" id="ARBA00023136"/>
    </source>
</evidence>
<evidence type="ECO:0000313" key="7">
    <source>
        <dbReference type="Proteomes" id="UP001177160"/>
    </source>
</evidence>
<feature type="transmembrane region" description="Helical" evidence="5">
    <location>
        <begin position="297"/>
        <end position="323"/>
    </location>
</feature>
<feature type="transmembrane region" description="Helical" evidence="5">
    <location>
        <begin position="99"/>
        <end position="117"/>
    </location>
</feature>
<reference evidence="6" key="1">
    <citation type="submission" date="2022-09" db="EMBL/GenBank/DDBJ databases">
        <title>Novel Mycoplasma species identified in domestic and wild animals.</title>
        <authorList>
            <person name="Volokhov D.V."/>
            <person name="Furtak V.A."/>
            <person name="Zagorodnyaya T.A."/>
        </authorList>
    </citation>
    <scope>NUCLEOTIDE SEQUENCE</scope>
    <source>
        <strain evidence="6">Oakley</strain>
    </source>
</reference>
<evidence type="ECO:0000256" key="2">
    <source>
        <dbReference type="ARBA" id="ARBA00022692"/>
    </source>
</evidence>
<feature type="transmembrane region" description="Helical" evidence="5">
    <location>
        <begin position="129"/>
        <end position="146"/>
    </location>
</feature>
<protein>
    <submittedName>
        <fullName evidence="6">Energy-coupling factor transporter transmembrane protein EcfT</fullName>
    </submittedName>
</protein>
<evidence type="ECO:0000256" key="3">
    <source>
        <dbReference type="ARBA" id="ARBA00022989"/>
    </source>
</evidence>
<dbReference type="RefSeq" id="WP_263607781.1">
    <property type="nucleotide sequence ID" value="NZ_JAOVQM010000002.1"/>
</dbReference>
<dbReference type="Proteomes" id="UP001177160">
    <property type="component" value="Unassembled WGS sequence"/>
</dbReference>
<sequence length="324" mass="37117">MNNITIGQYVHGNTWIYKMDPRVKIIALMLSMVITFIIPSFTLMAILLGLTIIMVLTTGIPFMKMIRGMKALLFLLTFTFIIQIFNIRTGDLLLDVDMTLGWVSIAAIVLIIVLYNVYKRQFKYRSTMFLLMVFSLFLVQYLLPYGKIWSYDFMVYSDGLFRTGFLLFRIMVIILLSSLLTFTTMTTDLNNGLEAVMKPLEWVKFPVAELSMMLSLTLRFIPTLLEETQKIMKAQASRGVEFSESTLKKKISQMISLLIPIFIISFKRAEDLANAMESRGYIIGEKRTKIDVMSIQYLDILTIITLLGLLTVVILMNTGVIYAL</sequence>
<dbReference type="InterPro" id="IPR003339">
    <property type="entry name" value="ABC/ECF_trnsptr_transmembrane"/>
</dbReference>
<organism evidence="6 7">
    <name type="scientific">Paracholeplasma manati</name>
    <dbReference type="NCBI Taxonomy" id="591373"/>
    <lineage>
        <taxon>Bacteria</taxon>
        <taxon>Bacillati</taxon>
        <taxon>Mycoplasmatota</taxon>
        <taxon>Mollicutes</taxon>
        <taxon>Acholeplasmatales</taxon>
        <taxon>Acholeplasmataceae</taxon>
        <taxon>Paracholeplasma</taxon>
    </lineage>
</organism>
<dbReference type="PANTHER" id="PTHR33514:SF13">
    <property type="entry name" value="PROTEIN ABCI12, CHLOROPLASTIC"/>
    <property type="match status" value="1"/>
</dbReference>
<dbReference type="EMBL" id="JAOVQM010000002">
    <property type="protein sequence ID" value="MCV2231642.1"/>
    <property type="molecule type" value="Genomic_DNA"/>
</dbReference>
<feature type="transmembrane region" description="Helical" evidence="5">
    <location>
        <begin position="166"/>
        <end position="186"/>
    </location>
</feature>
<dbReference type="Pfam" id="PF02361">
    <property type="entry name" value="CbiQ"/>
    <property type="match status" value="1"/>
</dbReference>